<feature type="domain" description="tRNA-splicing endonuclease subunit Sen54 N-terminal" evidence="4">
    <location>
        <begin position="1"/>
        <end position="29"/>
    </location>
</feature>
<gene>
    <name evidence="5" type="ORF">SPARVUS_LOCUS339968</name>
</gene>
<reference evidence="5" key="1">
    <citation type="submission" date="2023-05" db="EMBL/GenBank/DDBJ databases">
        <authorList>
            <person name="Stuckert A."/>
        </authorList>
    </citation>
    <scope>NUCLEOTIDE SEQUENCE</scope>
</reference>
<name>A0ABN9AF50_9NEOB</name>
<organism evidence="5 6">
    <name type="scientific">Staurois parvus</name>
    <dbReference type="NCBI Taxonomy" id="386267"/>
    <lineage>
        <taxon>Eukaryota</taxon>
        <taxon>Metazoa</taxon>
        <taxon>Chordata</taxon>
        <taxon>Craniata</taxon>
        <taxon>Vertebrata</taxon>
        <taxon>Euteleostomi</taxon>
        <taxon>Amphibia</taxon>
        <taxon>Batrachia</taxon>
        <taxon>Anura</taxon>
        <taxon>Neobatrachia</taxon>
        <taxon>Ranoidea</taxon>
        <taxon>Ranidae</taxon>
        <taxon>Staurois</taxon>
    </lineage>
</organism>
<dbReference type="InterPro" id="IPR024336">
    <property type="entry name" value="tRNA_splic_suSen54_N"/>
</dbReference>
<evidence type="ECO:0000256" key="1">
    <source>
        <dbReference type="ARBA" id="ARBA00005736"/>
    </source>
</evidence>
<evidence type="ECO:0000256" key="2">
    <source>
        <dbReference type="ARBA" id="ARBA00022694"/>
    </source>
</evidence>
<dbReference type="PANTHER" id="PTHR21027:SF1">
    <property type="entry name" value="TRNA-SPLICING ENDONUCLEASE SUBUNIT SEN54"/>
    <property type="match status" value="1"/>
</dbReference>
<feature type="compositionally biased region" description="Polar residues" evidence="3">
    <location>
        <begin position="99"/>
        <end position="108"/>
    </location>
</feature>
<comment type="caution">
    <text evidence="5">The sequence shown here is derived from an EMBL/GenBank/DDBJ whole genome shotgun (WGS) entry which is preliminary data.</text>
</comment>
<dbReference type="Proteomes" id="UP001162483">
    <property type="component" value="Unassembled WGS sequence"/>
</dbReference>
<dbReference type="PANTHER" id="PTHR21027">
    <property type="entry name" value="TRNA-SPLICING ENDONUCLEASE SUBUNIT SEN54"/>
    <property type="match status" value="1"/>
</dbReference>
<sequence length="415" mass="47406">MGFTKEGRQCLLPEEALYLLECGTIQLFYRDRPLSVQEAYEKLLSGGSVTLPRYQVYSHLKRLGYIVTRFNPGSVKTPYERQINLDSQVGHSRKRKRSSSPCLVSKPETTINDGEEQISLITASTHCPSDENTPSTVPLYQNSQQANEKIESHHSDTLVKSSCKNSRPDLETCKSGSTFPTNSRWDFARLCFPNCAPDQPCVQLRDPDPTLIPENVSGRPVDISRWLGNLNLRREKASRREQEQWDWERKYKISVNADPKVKKCTNWKEYKELLQEKACQHDQDRPSHLWKSTVQPLLIPGPIKSTASVLEEITLMSQSTLLDDSKRIQKMPNLPQIHFNLYQADGTSIFKKSKPGKPYAHLCVRSFDEQIPTLLMLKTLAYQSGDVPVVFALVDYGEVAFYTFKDFQLPVDVYP</sequence>
<dbReference type="EMBL" id="CATNWA010000120">
    <property type="protein sequence ID" value="CAI9533262.1"/>
    <property type="molecule type" value="Genomic_DNA"/>
</dbReference>
<feature type="region of interest" description="Disordered" evidence="3">
    <location>
        <begin position="85"/>
        <end position="108"/>
    </location>
</feature>
<keyword evidence="6" id="KW-1185">Reference proteome</keyword>
<dbReference type="InterPro" id="IPR024337">
    <property type="entry name" value="tRNA_splic_suSen54"/>
</dbReference>
<comment type="similarity">
    <text evidence="1">Belongs to the SEN54 family.</text>
</comment>
<keyword evidence="2" id="KW-0819">tRNA processing</keyword>
<proteinExistence type="inferred from homology"/>
<accession>A0ABN9AF50</accession>
<evidence type="ECO:0000313" key="6">
    <source>
        <dbReference type="Proteomes" id="UP001162483"/>
    </source>
</evidence>
<dbReference type="Pfam" id="PF12928">
    <property type="entry name" value="tRNA_int_end_N2"/>
    <property type="match status" value="1"/>
</dbReference>
<evidence type="ECO:0000256" key="3">
    <source>
        <dbReference type="SAM" id="MobiDB-lite"/>
    </source>
</evidence>
<evidence type="ECO:0000313" key="5">
    <source>
        <dbReference type="EMBL" id="CAI9533262.1"/>
    </source>
</evidence>
<evidence type="ECO:0000259" key="4">
    <source>
        <dbReference type="Pfam" id="PF12928"/>
    </source>
</evidence>
<protein>
    <recommendedName>
        <fullName evidence="4">tRNA-splicing endonuclease subunit Sen54 N-terminal domain-containing protein</fullName>
    </recommendedName>
</protein>